<dbReference type="AlphaFoldDB" id="M7NQL7"/>
<dbReference type="GO" id="GO:0015031">
    <property type="term" value="P:protein transport"/>
    <property type="evidence" value="ECO:0007669"/>
    <property type="project" value="UniProtKB-KW"/>
</dbReference>
<keyword evidence="6" id="KW-0999">Mitochondrion inner membrane</keyword>
<evidence type="ECO:0000256" key="2">
    <source>
        <dbReference type="ARBA" id="ARBA00006355"/>
    </source>
</evidence>
<comment type="subcellular location">
    <subcellularLocation>
        <location evidence="1">Mitochondrion inner membrane</location>
        <topology evidence="1">Single-pass membrane protein</topology>
    </subcellularLocation>
</comment>
<dbReference type="GO" id="GO:0005743">
    <property type="term" value="C:mitochondrial inner membrane"/>
    <property type="evidence" value="ECO:0007669"/>
    <property type="project" value="UniProtKB-SubCell"/>
</dbReference>
<dbReference type="InterPro" id="IPR021056">
    <property type="entry name" value="Mt_import_IM_translocase_Tim54"/>
</dbReference>
<evidence type="ECO:0000256" key="8">
    <source>
        <dbReference type="ARBA" id="ARBA00022989"/>
    </source>
</evidence>
<comment type="caution">
    <text evidence="13">The sequence shown here is derived from an EMBL/GenBank/DDBJ whole genome shotgun (WGS) entry which is preliminary data.</text>
</comment>
<evidence type="ECO:0000256" key="6">
    <source>
        <dbReference type="ARBA" id="ARBA00022792"/>
    </source>
</evidence>
<dbReference type="eggNOG" id="ENOG502QPMQ">
    <property type="taxonomic scope" value="Eukaryota"/>
</dbReference>
<dbReference type="OrthoDB" id="5598305at2759"/>
<name>M7NQL7_PNEMU</name>
<proteinExistence type="inferred from homology"/>
<sequence length="327" mass="37979">MNNLSRVISDFPWISRVKALKCPSKPWIVFFLSFFPFSGLIIYDKKEKKKIIEKYCNKVRFLSEKPMDPLELPRKVKIYMSLPPGNDIWMIQNHFQEYIRPILQAGAVDYEIIQGNKEGDLQRQVSEEILQYRRGESGLSPEMSKVMTNVRPSTEESSAIIIGRHSLKEYLAGVHDGWLEPLENSSSSLNSSKISVNILKKNVSSVLSKKDSQSHFPVDVTIPTLQFIPYPYVLGFLNMPVRIYRFLNRRFLAQSIASKTVNIILSNHTRLWTDDDQHLGEEECRGWPKQYRTRTTAGVWTDDFVLDKRIMNHVLVKNWFSILFSCK</sequence>
<keyword evidence="9" id="KW-0811">Translocation</keyword>
<keyword evidence="4" id="KW-0813">Transport</keyword>
<dbReference type="VEuPathDB" id="FungiDB:PNEG_02148"/>
<keyword evidence="8 12" id="KW-1133">Transmembrane helix</keyword>
<comment type="similarity">
    <text evidence="2">Belongs to the TIM54 family.</text>
</comment>
<evidence type="ECO:0000256" key="5">
    <source>
        <dbReference type="ARBA" id="ARBA00022692"/>
    </source>
</evidence>
<evidence type="ECO:0000313" key="14">
    <source>
        <dbReference type="Proteomes" id="UP000011958"/>
    </source>
</evidence>
<protein>
    <recommendedName>
        <fullName evidence="3">Mitochondrial import inner membrane translocase subunit TIM54</fullName>
    </recommendedName>
</protein>
<reference evidence="14" key="1">
    <citation type="journal article" date="2016" name="Nat. Commun.">
        <title>Genome analysis of three Pneumocystis species reveals adaptation mechanisms to life exclusively in mammalian hosts.</title>
        <authorList>
            <person name="Ma L."/>
            <person name="Chen Z."/>
            <person name="Huang D.W."/>
            <person name="Kutty G."/>
            <person name="Ishihara M."/>
            <person name="Wang H."/>
            <person name="Abouelleil A."/>
            <person name="Bishop L."/>
            <person name="Davey E."/>
            <person name="Deng R."/>
            <person name="Deng X."/>
            <person name="Fan L."/>
            <person name="Fantoni G."/>
            <person name="Fitzgerald M."/>
            <person name="Gogineni E."/>
            <person name="Goldberg J.M."/>
            <person name="Handley G."/>
            <person name="Hu X."/>
            <person name="Huber C."/>
            <person name="Jiao X."/>
            <person name="Jones K."/>
            <person name="Levin J.Z."/>
            <person name="Liu Y."/>
            <person name="Macdonald P."/>
            <person name="Melnikov A."/>
            <person name="Raley C."/>
            <person name="Sassi M."/>
            <person name="Sherman B.T."/>
            <person name="Song X."/>
            <person name="Sykes S."/>
            <person name="Tran B."/>
            <person name="Walsh L."/>
            <person name="Xia Y."/>
            <person name="Yang J."/>
            <person name="Young S."/>
            <person name="Zeng Q."/>
            <person name="Zheng X."/>
            <person name="Stephens R."/>
            <person name="Nusbaum C."/>
            <person name="Birren B.W."/>
            <person name="Azadi P."/>
            <person name="Lempicki R.A."/>
            <person name="Cuomo C.A."/>
            <person name="Kovacs J.A."/>
        </authorList>
    </citation>
    <scope>NUCLEOTIDE SEQUENCE [LARGE SCALE GENOMIC DNA]</scope>
    <source>
        <strain evidence="14">B123</strain>
    </source>
</reference>
<evidence type="ECO:0000256" key="9">
    <source>
        <dbReference type="ARBA" id="ARBA00023010"/>
    </source>
</evidence>
<dbReference type="RefSeq" id="XP_007874129.1">
    <property type="nucleotide sequence ID" value="XM_007875938.1"/>
</dbReference>
<dbReference type="Proteomes" id="UP000011958">
    <property type="component" value="Unassembled WGS sequence"/>
</dbReference>
<organism evidence="13 14">
    <name type="scientific">Pneumocystis murina (strain B123)</name>
    <name type="common">Mouse pneumocystis pneumonia agent</name>
    <name type="synonym">Pneumocystis carinii f. sp. muris</name>
    <dbReference type="NCBI Taxonomy" id="1069680"/>
    <lineage>
        <taxon>Eukaryota</taxon>
        <taxon>Fungi</taxon>
        <taxon>Dikarya</taxon>
        <taxon>Ascomycota</taxon>
        <taxon>Taphrinomycotina</taxon>
        <taxon>Pneumocystomycetes</taxon>
        <taxon>Pneumocystaceae</taxon>
        <taxon>Pneumocystis</taxon>
    </lineage>
</organism>
<keyword evidence="7" id="KW-0653">Protein transport</keyword>
<evidence type="ECO:0000256" key="11">
    <source>
        <dbReference type="ARBA" id="ARBA00023136"/>
    </source>
</evidence>
<keyword evidence="14" id="KW-1185">Reference proteome</keyword>
<evidence type="ECO:0000256" key="7">
    <source>
        <dbReference type="ARBA" id="ARBA00022927"/>
    </source>
</evidence>
<evidence type="ECO:0000256" key="4">
    <source>
        <dbReference type="ARBA" id="ARBA00022448"/>
    </source>
</evidence>
<keyword evidence="10" id="KW-0496">Mitochondrion</keyword>
<evidence type="ECO:0000256" key="3">
    <source>
        <dbReference type="ARBA" id="ARBA00020796"/>
    </source>
</evidence>
<dbReference type="EMBL" id="AFWA02000012">
    <property type="protein sequence ID" value="EMR09562.1"/>
    <property type="molecule type" value="Genomic_DNA"/>
</dbReference>
<dbReference type="STRING" id="1069680.M7NQL7"/>
<evidence type="ECO:0000256" key="10">
    <source>
        <dbReference type="ARBA" id="ARBA00023128"/>
    </source>
</evidence>
<keyword evidence="11 12" id="KW-0472">Membrane</keyword>
<dbReference type="HOGENOM" id="CLU_039097_0_0_1"/>
<dbReference type="Pfam" id="PF11711">
    <property type="entry name" value="Tim54"/>
    <property type="match status" value="2"/>
</dbReference>
<gene>
    <name evidence="13" type="ORF">PNEG_02148</name>
</gene>
<accession>M7NQL7</accession>
<evidence type="ECO:0000256" key="1">
    <source>
        <dbReference type="ARBA" id="ARBA00004434"/>
    </source>
</evidence>
<evidence type="ECO:0000256" key="12">
    <source>
        <dbReference type="SAM" id="Phobius"/>
    </source>
</evidence>
<feature type="transmembrane region" description="Helical" evidence="12">
    <location>
        <begin position="26"/>
        <end position="43"/>
    </location>
</feature>
<dbReference type="GeneID" id="19895841"/>
<keyword evidence="5 12" id="KW-0812">Transmembrane</keyword>
<evidence type="ECO:0000313" key="13">
    <source>
        <dbReference type="EMBL" id="EMR09562.1"/>
    </source>
</evidence>